<evidence type="ECO:0000313" key="1">
    <source>
        <dbReference type="EMBL" id="KKM70462.1"/>
    </source>
</evidence>
<comment type="caution">
    <text evidence="1">The sequence shown here is derived from an EMBL/GenBank/DDBJ whole genome shotgun (WGS) entry which is preliminary data.</text>
</comment>
<proteinExistence type="predicted"/>
<organism evidence="1">
    <name type="scientific">marine sediment metagenome</name>
    <dbReference type="NCBI Taxonomy" id="412755"/>
    <lineage>
        <taxon>unclassified sequences</taxon>
        <taxon>metagenomes</taxon>
        <taxon>ecological metagenomes</taxon>
    </lineage>
</organism>
<protein>
    <submittedName>
        <fullName evidence="1">Uncharacterized protein</fullName>
    </submittedName>
</protein>
<reference evidence="1" key="1">
    <citation type="journal article" date="2015" name="Nature">
        <title>Complex archaea that bridge the gap between prokaryotes and eukaryotes.</title>
        <authorList>
            <person name="Spang A."/>
            <person name="Saw J.H."/>
            <person name="Jorgensen S.L."/>
            <person name="Zaremba-Niedzwiedzka K."/>
            <person name="Martijn J."/>
            <person name="Lind A.E."/>
            <person name="van Eijk R."/>
            <person name="Schleper C."/>
            <person name="Guy L."/>
            <person name="Ettema T.J."/>
        </authorList>
    </citation>
    <scope>NUCLEOTIDE SEQUENCE</scope>
</reference>
<name>A0A0F9MMS7_9ZZZZ</name>
<sequence length="53" mass="5988">MGETQKRRPTQEEYEQQVRDILSSSPGGIPYTVLPQPISAVKLAQTRQVLPHK</sequence>
<dbReference type="EMBL" id="LAZR01009813">
    <property type="protein sequence ID" value="KKM70462.1"/>
    <property type="molecule type" value="Genomic_DNA"/>
</dbReference>
<gene>
    <name evidence="1" type="ORF">LCGC14_1440440</name>
</gene>
<dbReference type="AlphaFoldDB" id="A0A0F9MMS7"/>
<accession>A0A0F9MMS7</accession>